<name>A0ABN1P2G3_9ACTN</name>
<evidence type="ECO:0000256" key="1">
    <source>
        <dbReference type="ARBA" id="ARBA00006479"/>
    </source>
</evidence>
<evidence type="ECO:0000313" key="3">
    <source>
        <dbReference type="Proteomes" id="UP001501578"/>
    </source>
</evidence>
<sequence>MAQEAPGAGALLSILRDGQARTKAELVQLTGLARSTVSQRLDALLSERWVVPASGAIASGGRPATAFSFNRAARVVLTADLGATHDRLAVTDLGTAVLAEHTADVPIDRGPEATLSWLAESFTRLLARTGHDLADVCGVGVGLPGPVEHASGRPVNPPIMPGWDGFPVPEWLGDRLGAPVLVDNDVNIMALGEHWIAHPQTDHLVYVKIGTGIGCGIISDRRLHRGAQGAAGDIGHIRVPSGEDAACRCGNTGCLEAVAGGAALAARLDGAESSRDVVDLVRSGNTEATRLVRQAGREIGTVLASIVNFFNPATVVIGGDIAEAGEHVLAGVREVVYSRSLPLATQHLRIQGSELGDRAGVIGAAVMVVEHALSRVD</sequence>
<dbReference type="EMBL" id="BAAAHQ010000008">
    <property type="protein sequence ID" value="GAA0920866.1"/>
    <property type="molecule type" value="Genomic_DNA"/>
</dbReference>
<dbReference type="Pfam" id="PF00480">
    <property type="entry name" value="ROK"/>
    <property type="match status" value="1"/>
</dbReference>
<dbReference type="RefSeq" id="WP_343949396.1">
    <property type="nucleotide sequence ID" value="NZ_BAAAHQ010000008.1"/>
</dbReference>
<dbReference type="Gene3D" id="3.30.420.40">
    <property type="match status" value="2"/>
</dbReference>
<proteinExistence type="inferred from homology"/>
<dbReference type="PROSITE" id="PS01125">
    <property type="entry name" value="ROK"/>
    <property type="match status" value="1"/>
</dbReference>
<protein>
    <submittedName>
        <fullName evidence="2">ROK family protein</fullName>
    </submittedName>
</protein>
<keyword evidence="3" id="KW-1185">Reference proteome</keyword>
<dbReference type="InterPro" id="IPR043129">
    <property type="entry name" value="ATPase_NBD"/>
</dbReference>
<comment type="similarity">
    <text evidence="1">Belongs to the ROK (NagC/XylR) family.</text>
</comment>
<reference evidence="2 3" key="1">
    <citation type="journal article" date="2019" name="Int. J. Syst. Evol. Microbiol.">
        <title>The Global Catalogue of Microorganisms (GCM) 10K type strain sequencing project: providing services to taxonomists for standard genome sequencing and annotation.</title>
        <authorList>
            <consortium name="The Broad Institute Genomics Platform"/>
            <consortium name="The Broad Institute Genome Sequencing Center for Infectious Disease"/>
            <person name="Wu L."/>
            <person name="Ma J."/>
        </authorList>
    </citation>
    <scope>NUCLEOTIDE SEQUENCE [LARGE SCALE GENOMIC DNA]</scope>
    <source>
        <strain evidence="2 3">JCM 11136</strain>
    </source>
</reference>
<dbReference type="InterPro" id="IPR049874">
    <property type="entry name" value="ROK_cs"/>
</dbReference>
<comment type="caution">
    <text evidence="2">The sequence shown here is derived from an EMBL/GenBank/DDBJ whole genome shotgun (WGS) entry which is preliminary data.</text>
</comment>
<dbReference type="Proteomes" id="UP001501578">
    <property type="component" value="Unassembled WGS sequence"/>
</dbReference>
<accession>A0ABN1P2G3</accession>
<dbReference type="PANTHER" id="PTHR18964:SF173">
    <property type="entry name" value="GLUCOKINASE"/>
    <property type="match status" value="1"/>
</dbReference>
<dbReference type="SUPFAM" id="SSF53067">
    <property type="entry name" value="Actin-like ATPase domain"/>
    <property type="match status" value="1"/>
</dbReference>
<dbReference type="InterPro" id="IPR036390">
    <property type="entry name" value="WH_DNA-bd_sf"/>
</dbReference>
<gene>
    <name evidence="2" type="ORF">GCM10009560_19330</name>
</gene>
<dbReference type="SUPFAM" id="SSF46785">
    <property type="entry name" value="Winged helix' DNA-binding domain"/>
    <property type="match status" value="1"/>
</dbReference>
<dbReference type="InterPro" id="IPR000600">
    <property type="entry name" value="ROK"/>
</dbReference>
<evidence type="ECO:0000313" key="2">
    <source>
        <dbReference type="EMBL" id="GAA0920866.1"/>
    </source>
</evidence>
<dbReference type="InterPro" id="IPR036388">
    <property type="entry name" value="WH-like_DNA-bd_sf"/>
</dbReference>
<organism evidence="2 3">
    <name type="scientific">Nonomuraea longicatena</name>
    <dbReference type="NCBI Taxonomy" id="83682"/>
    <lineage>
        <taxon>Bacteria</taxon>
        <taxon>Bacillati</taxon>
        <taxon>Actinomycetota</taxon>
        <taxon>Actinomycetes</taxon>
        <taxon>Streptosporangiales</taxon>
        <taxon>Streptosporangiaceae</taxon>
        <taxon>Nonomuraea</taxon>
    </lineage>
</organism>
<dbReference type="PANTHER" id="PTHR18964">
    <property type="entry name" value="ROK (REPRESSOR, ORF, KINASE) FAMILY"/>
    <property type="match status" value="1"/>
</dbReference>
<dbReference type="Gene3D" id="1.10.10.10">
    <property type="entry name" value="Winged helix-like DNA-binding domain superfamily/Winged helix DNA-binding domain"/>
    <property type="match status" value="1"/>
</dbReference>